<proteinExistence type="predicted"/>
<protein>
    <submittedName>
        <fullName evidence="2">Uncharacterized protein</fullName>
    </submittedName>
</protein>
<comment type="caution">
    <text evidence="2">The sequence shown here is derived from an EMBL/GenBank/DDBJ whole genome shotgun (WGS) entry which is preliminary data.</text>
</comment>
<evidence type="ECO:0000313" key="3">
    <source>
        <dbReference type="Proteomes" id="UP001151760"/>
    </source>
</evidence>
<evidence type="ECO:0000313" key="2">
    <source>
        <dbReference type="EMBL" id="GJT00719.1"/>
    </source>
</evidence>
<organism evidence="2 3">
    <name type="scientific">Tanacetum coccineum</name>
    <dbReference type="NCBI Taxonomy" id="301880"/>
    <lineage>
        <taxon>Eukaryota</taxon>
        <taxon>Viridiplantae</taxon>
        <taxon>Streptophyta</taxon>
        <taxon>Embryophyta</taxon>
        <taxon>Tracheophyta</taxon>
        <taxon>Spermatophyta</taxon>
        <taxon>Magnoliopsida</taxon>
        <taxon>eudicotyledons</taxon>
        <taxon>Gunneridae</taxon>
        <taxon>Pentapetalae</taxon>
        <taxon>asterids</taxon>
        <taxon>campanulids</taxon>
        <taxon>Asterales</taxon>
        <taxon>Asteraceae</taxon>
        <taxon>Asteroideae</taxon>
        <taxon>Anthemideae</taxon>
        <taxon>Anthemidinae</taxon>
        <taxon>Tanacetum</taxon>
    </lineage>
</organism>
<gene>
    <name evidence="2" type="ORF">Tco_0821888</name>
</gene>
<feature type="non-terminal residue" evidence="2">
    <location>
        <position position="1"/>
    </location>
</feature>
<accession>A0ABQ5AHY5</accession>
<sequence length="170" mass="19158">EELTTETGLDDLISIDIDDRYYDSEGDIPYFEQLLNEDTSSDVSLALSPTESSSLVLPLPDPKQICLREVERFDPFFSLTQSGEETRVMEIPSFGFHHMASPCPAAYSPKEVMYCYYHPHLTSGDGFDTPRTKKFEESQARDSNKNKRFSGGNPCSLLLSIFLSNNIILV</sequence>
<reference evidence="2" key="1">
    <citation type="journal article" date="2022" name="Int. J. Mol. Sci.">
        <title>Draft Genome of Tanacetum Coccineum: Genomic Comparison of Closely Related Tanacetum-Family Plants.</title>
        <authorList>
            <person name="Yamashiro T."/>
            <person name="Shiraishi A."/>
            <person name="Nakayama K."/>
            <person name="Satake H."/>
        </authorList>
    </citation>
    <scope>NUCLEOTIDE SEQUENCE</scope>
</reference>
<name>A0ABQ5AHY5_9ASTR</name>
<feature type="region of interest" description="Disordered" evidence="1">
    <location>
        <begin position="127"/>
        <end position="148"/>
    </location>
</feature>
<evidence type="ECO:0000256" key="1">
    <source>
        <dbReference type="SAM" id="MobiDB-lite"/>
    </source>
</evidence>
<dbReference type="Proteomes" id="UP001151760">
    <property type="component" value="Unassembled WGS sequence"/>
</dbReference>
<feature type="compositionally biased region" description="Basic and acidic residues" evidence="1">
    <location>
        <begin position="128"/>
        <end position="145"/>
    </location>
</feature>
<dbReference type="EMBL" id="BQNB010012217">
    <property type="protein sequence ID" value="GJT00719.1"/>
    <property type="molecule type" value="Genomic_DNA"/>
</dbReference>
<reference evidence="2" key="2">
    <citation type="submission" date="2022-01" db="EMBL/GenBank/DDBJ databases">
        <authorList>
            <person name="Yamashiro T."/>
            <person name="Shiraishi A."/>
            <person name="Satake H."/>
            <person name="Nakayama K."/>
        </authorList>
    </citation>
    <scope>NUCLEOTIDE SEQUENCE</scope>
</reference>
<keyword evidence="3" id="KW-1185">Reference proteome</keyword>